<feature type="transmembrane region" description="Helical" evidence="5">
    <location>
        <begin position="39"/>
        <end position="59"/>
    </location>
</feature>
<evidence type="ECO:0000259" key="6">
    <source>
        <dbReference type="Pfam" id="PF01794"/>
    </source>
</evidence>
<evidence type="ECO:0000256" key="5">
    <source>
        <dbReference type="SAM" id="Phobius"/>
    </source>
</evidence>
<evidence type="ECO:0000256" key="1">
    <source>
        <dbReference type="ARBA" id="ARBA00004141"/>
    </source>
</evidence>
<reference evidence="7 8" key="1">
    <citation type="submission" date="2024-09" db="EMBL/GenBank/DDBJ databases">
        <authorList>
            <person name="Sun Q."/>
            <person name="Mori K."/>
        </authorList>
    </citation>
    <scope>NUCLEOTIDE SEQUENCE [LARGE SCALE GENOMIC DNA]</scope>
    <source>
        <strain evidence="7 8">NCAIM B.02336</strain>
    </source>
</reference>
<accession>A0ABV6PV66</accession>
<sequence>MRNLKRTFWGALLVLVILWLLAEPTVFQSSTFFGLRDHMVQVSGVLAMGCMSLAMALALRPLWPQARLGGLDKMYRLHKWLGIAALVVAIVHWLWAKGPKWAVGWGWLTPPARGSRPVLDHPIQAWLMAVLLARGSWAARVVLVRKVGARRQVKARSQSLNRFAGVKALKNDLTAHGFPVEQRFHQELFSMR</sequence>
<proteinExistence type="predicted"/>
<feature type="transmembrane region" description="Helical" evidence="5">
    <location>
        <begin position="123"/>
        <end position="143"/>
    </location>
</feature>
<organism evidence="7 8">
    <name type="scientific">Ottowia pentelensis</name>
    <dbReference type="NCBI Taxonomy" id="511108"/>
    <lineage>
        <taxon>Bacteria</taxon>
        <taxon>Pseudomonadati</taxon>
        <taxon>Pseudomonadota</taxon>
        <taxon>Betaproteobacteria</taxon>
        <taxon>Burkholderiales</taxon>
        <taxon>Comamonadaceae</taxon>
        <taxon>Ottowia</taxon>
    </lineage>
</organism>
<keyword evidence="4 5" id="KW-0472">Membrane</keyword>
<comment type="caution">
    <text evidence="7">The sequence shown here is derived from an EMBL/GenBank/DDBJ whole genome shotgun (WGS) entry which is preliminary data.</text>
</comment>
<feature type="transmembrane region" description="Helical" evidence="5">
    <location>
        <begin position="80"/>
        <end position="96"/>
    </location>
</feature>
<protein>
    <submittedName>
        <fullName evidence="7">Ferric reductase-like transmembrane domain-containing protein</fullName>
    </submittedName>
</protein>
<keyword evidence="8" id="KW-1185">Reference proteome</keyword>
<evidence type="ECO:0000256" key="3">
    <source>
        <dbReference type="ARBA" id="ARBA00022989"/>
    </source>
</evidence>
<dbReference type="InterPro" id="IPR013130">
    <property type="entry name" value="Fe3_Rdtase_TM_dom"/>
</dbReference>
<dbReference type="Pfam" id="PF01794">
    <property type="entry name" value="Ferric_reduct"/>
    <property type="match status" value="1"/>
</dbReference>
<dbReference type="RefSeq" id="WP_293225072.1">
    <property type="nucleotide sequence ID" value="NZ_JBHLTN010000029.1"/>
</dbReference>
<comment type="subcellular location">
    <subcellularLocation>
        <location evidence="1">Membrane</location>
        <topology evidence="1">Multi-pass membrane protein</topology>
    </subcellularLocation>
</comment>
<keyword evidence="3 5" id="KW-1133">Transmembrane helix</keyword>
<feature type="domain" description="Ferric oxidoreductase" evidence="6">
    <location>
        <begin position="43"/>
        <end position="132"/>
    </location>
</feature>
<name>A0ABV6PV66_9BURK</name>
<evidence type="ECO:0000313" key="7">
    <source>
        <dbReference type="EMBL" id="MFC0593716.1"/>
    </source>
</evidence>
<keyword evidence="2 5" id="KW-0812">Transmembrane</keyword>
<dbReference type="EMBL" id="JBHLTN010000029">
    <property type="protein sequence ID" value="MFC0593716.1"/>
    <property type="molecule type" value="Genomic_DNA"/>
</dbReference>
<gene>
    <name evidence="7" type="ORF">ACFFGG_14280</name>
</gene>
<evidence type="ECO:0000256" key="4">
    <source>
        <dbReference type="ARBA" id="ARBA00023136"/>
    </source>
</evidence>
<evidence type="ECO:0000313" key="8">
    <source>
        <dbReference type="Proteomes" id="UP001589834"/>
    </source>
</evidence>
<dbReference type="Proteomes" id="UP001589834">
    <property type="component" value="Unassembled WGS sequence"/>
</dbReference>
<evidence type="ECO:0000256" key="2">
    <source>
        <dbReference type="ARBA" id="ARBA00022692"/>
    </source>
</evidence>